<dbReference type="VEuPathDB" id="FungiDB:AeMF1_000062"/>
<proteinExistence type="predicted"/>
<feature type="region of interest" description="Disordered" evidence="1">
    <location>
        <begin position="213"/>
        <end position="238"/>
    </location>
</feature>
<evidence type="ECO:0000256" key="1">
    <source>
        <dbReference type="SAM" id="MobiDB-lite"/>
    </source>
</evidence>
<dbReference type="InterPro" id="IPR036116">
    <property type="entry name" value="FN3_sf"/>
</dbReference>
<feature type="compositionally biased region" description="Basic and acidic residues" evidence="1">
    <location>
        <begin position="220"/>
        <end position="238"/>
    </location>
</feature>
<gene>
    <name evidence="2" type="ORF">Ae201684_008486</name>
</gene>
<accession>A0A6G0X589</accession>
<protein>
    <submittedName>
        <fullName evidence="2">Uncharacterized protein</fullName>
    </submittedName>
</protein>
<name>A0A6G0X589_9STRA</name>
<keyword evidence="3" id="KW-1185">Reference proteome</keyword>
<organism evidence="2 3">
    <name type="scientific">Aphanomyces euteiches</name>
    <dbReference type="NCBI Taxonomy" id="100861"/>
    <lineage>
        <taxon>Eukaryota</taxon>
        <taxon>Sar</taxon>
        <taxon>Stramenopiles</taxon>
        <taxon>Oomycota</taxon>
        <taxon>Saprolegniomycetes</taxon>
        <taxon>Saprolegniales</taxon>
        <taxon>Verrucalvaceae</taxon>
        <taxon>Aphanomyces</taxon>
    </lineage>
</organism>
<reference evidence="2 3" key="1">
    <citation type="submission" date="2019-07" db="EMBL/GenBank/DDBJ databases">
        <title>Genomics analysis of Aphanomyces spp. identifies a new class of oomycete effector associated with host adaptation.</title>
        <authorList>
            <person name="Gaulin E."/>
        </authorList>
    </citation>
    <scope>NUCLEOTIDE SEQUENCE [LARGE SCALE GENOMIC DNA]</scope>
    <source>
        <strain evidence="2 3">ATCC 201684</strain>
    </source>
</reference>
<dbReference type="AlphaFoldDB" id="A0A6G0X589"/>
<dbReference type="Proteomes" id="UP000481153">
    <property type="component" value="Unassembled WGS sequence"/>
</dbReference>
<comment type="caution">
    <text evidence="2">The sequence shown here is derived from an EMBL/GenBank/DDBJ whole genome shotgun (WGS) entry which is preliminary data.</text>
</comment>
<dbReference type="InterPro" id="IPR013783">
    <property type="entry name" value="Ig-like_fold"/>
</dbReference>
<dbReference type="GO" id="GO:0060271">
    <property type="term" value="P:cilium assembly"/>
    <property type="evidence" value="ECO:0007669"/>
    <property type="project" value="TreeGrafter"/>
</dbReference>
<evidence type="ECO:0000313" key="3">
    <source>
        <dbReference type="Proteomes" id="UP000481153"/>
    </source>
</evidence>
<sequence length="392" mass="43740">MNMTLASIQTDMTYLLYDLEYLLVSSIDGIGPKMITTRLATECNRNGYTKCILNLRTAIHDKEDQRKLFLEAMATLDDMKHHDELLLTYVPEKYSTLKCERPSAPAIISRGTTFVTLEVLQYYNEKAKVAYYCVYGKETGAGTDVSLNNMEYPGTGSIIFPSPQPLLATISGLQPNESYVFAVAAFDANDQASGLREVVFIRHKWITGYDGQHGTDCAPEGEKPKKTTPRDDKAGAQSRCDEVLISNTSPAKAFVELKTHFSDHKDFVKFACLLLDLQIRSGEKIPKGVLKEVCWQPSLRLSSRAIEVLVQLGASQLYQRENENIAGQIIENIEQTSQSSEGSSRLKEIDVQDMDVYLWSGEVYFLSGYSLVDTNSPLMIDASVALITLYEA</sequence>
<dbReference type="Gene3D" id="2.60.40.10">
    <property type="entry name" value="Immunoglobulins"/>
    <property type="match status" value="1"/>
</dbReference>
<dbReference type="EMBL" id="VJMJ01000102">
    <property type="protein sequence ID" value="KAF0735015.1"/>
    <property type="molecule type" value="Genomic_DNA"/>
</dbReference>
<dbReference type="PANTHER" id="PTHR33487">
    <property type="entry name" value="CILIA- AND FLAGELLA-ASSOCIATED PROTEIN 54"/>
    <property type="match status" value="1"/>
</dbReference>
<evidence type="ECO:0000313" key="2">
    <source>
        <dbReference type="EMBL" id="KAF0735015.1"/>
    </source>
</evidence>
<dbReference type="PANTHER" id="PTHR33487:SF1">
    <property type="entry name" value="CILIA- AND FLAGELLA-ASSOCIATED PROTEIN 54"/>
    <property type="match status" value="1"/>
</dbReference>
<dbReference type="SUPFAM" id="SSF49265">
    <property type="entry name" value="Fibronectin type III"/>
    <property type="match status" value="1"/>
</dbReference>